<accession>A0ABN3D0E4</accession>
<dbReference type="EMBL" id="BAAAQX010000048">
    <property type="protein sequence ID" value="GAA2215234.1"/>
    <property type="molecule type" value="Genomic_DNA"/>
</dbReference>
<name>A0ABN3D0E4_9ACTN</name>
<evidence type="ECO:0000313" key="1">
    <source>
        <dbReference type="EMBL" id="GAA2215234.1"/>
    </source>
</evidence>
<dbReference type="Proteomes" id="UP001499843">
    <property type="component" value="Unassembled WGS sequence"/>
</dbReference>
<evidence type="ECO:0000313" key="2">
    <source>
        <dbReference type="Proteomes" id="UP001499843"/>
    </source>
</evidence>
<comment type="caution">
    <text evidence="1">The sequence shown here is derived from an EMBL/GenBank/DDBJ whole genome shotgun (WGS) entry which is preliminary data.</text>
</comment>
<keyword evidence="2" id="KW-1185">Reference proteome</keyword>
<proteinExistence type="predicted"/>
<reference evidence="1 2" key="1">
    <citation type="journal article" date="2019" name="Int. J. Syst. Evol. Microbiol.">
        <title>The Global Catalogue of Microorganisms (GCM) 10K type strain sequencing project: providing services to taxonomists for standard genome sequencing and annotation.</title>
        <authorList>
            <consortium name="The Broad Institute Genomics Platform"/>
            <consortium name="The Broad Institute Genome Sequencing Center for Infectious Disease"/>
            <person name="Wu L."/>
            <person name="Ma J."/>
        </authorList>
    </citation>
    <scope>NUCLEOTIDE SEQUENCE [LARGE SCALE GENOMIC DNA]</scope>
    <source>
        <strain evidence="1 2">JCM 16114</strain>
    </source>
</reference>
<sequence length="145" mass="16059">MAVEIDVECHQRPDPGTLARLAGFVMRALLAAPGTEVTVMEEGETWTFHYGDGARVITFLWPPGRHFAVKWYLTFMPGSRGEPVPELLMIILSVTAGLLTDGTLNDDNYPCERTDLHPETMLAQVLKWAPLEPEAAVRLLSTGRP</sequence>
<dbReference type="RefSeq" id="WP_344493804.1">
    <property type="nucleotide sequence ID" value="NZ_BAAAQX010000048.1"/>
</dbReference>
<gene>
    <name evidence="1" type="ORF">GCM10009850_107010</name>
</gene>
<organism evidence="1 2">
    <name type="scientific">Nonomuraea monospora</name>
    <dbReference type="NCBI Taxonomy" id="568818"/>
    <lineage>
        <taxon>Bacteria</taxon>
        <taxon>Bacillati</taxon>
        <taxon>Actinomycetota</taxon>
        <taxon>Actinomycetes</taxon>
        <taxon>Streptosporangiales</taxon>
        <taxon>Streptosporangiaceae</taxon>
        <taxon>Nonomuraea</taxon>
    </lineage>
</organism>
<protein>
    <submittedName>
        <fullName evidence="1">Uncharacterized protein</fullName>
    </submittedName>
</protein>